<reference evidence="4 5" key="1">
    <citation type="submission" date="2020-08" db="EMBL/GenBank/DDBJ databases">
        <title>Genomic Encyclopedia of Type Strains, Phase IV (KMG-IV): sequencing the most valuable type-strain genomes for metagenomic binning, comparative biology and taxonomic classification.</title>
        <authorList>
            <person name="Goeker M."/>
        </authorList>
    </citation>
    <scope>NUCLEOTIDE SEQUENCE [LARGE SCALE GENOMIC DNA]</scope>
    <source>
        <strain evidence="4 5">DSM 105074</strain>
    </source>
</reference>
<evidence type="ECO:0000259" key="3">
    <source>
        <dbReference type="Pfam" id="PF16344"/>
    </source>
</evidence>
<dbReference type="InterPro" id="IPR006860">
    <property type="entry name" value="FecR"/>
</dbReference>
<name>A0A840THC8_9BACT</name>
<accession>A0A840THC8</accession>
<dbReference type="InterPro" id="IPR032508">
    <property type="entry name" value="FecR_C"/>
</dbReference>
<keyword evidence="1" id="KW-0812">Transmembrane</keyword>
<sequence length="329" mass="37252">MKEKMNDHHPMDDLLVKALLDEASPAERREVDQWLLENEANRRYYDHFELIWKHSKQLAAHSQVDENASWERFKARTQETERLGRVVPLWSRPLFQRLLVAATVLLLAGAGWLAYLYAPGGAPERVVHSGEGTRTDTLPDGSVVVLNKKSTLTYPDRFADDKRAVALTGEGFFEVVADPEKPFVITINDVTVTVVGTSFNVKGSTRQTEVIVETGQVEVAHGNQKIRVLPQEKASVGKARAELTKQRVEDEFYAYYRTGKLVCEGTPLWLLVDMLNEIHEAQIVIGNPKIRDLKIHATFENQPVDQLLDVISETLSIRVERQGAQYILR</sequence>
<dbReference type="GO" id="GO:0016989">
    <property type="term" value="F:sigma factor antagonist activity"/>
    <property type="evidence" value="ECO:0007669"/>
    <property type="project" value="TreeGrafter"/>
</dbReference>
<organism evidence="4 5">
    <name type="scientific">Rhabdobacter roseus</name>
    <dbReference type="NCBI Taxonomy" id="1655419"/>
    <lineage>
        <taxon>Bacteria</taxon>
        <taxon>Pseudomonadati</taxon>
        <taxon>Bacteroidota</taxon>
        <taxon>Cytophagia</taxon>
        <taxon>Cytophagales</taxon>
        <taxon>Cytophagaceae</taxon>
        <taxon>Rhabdobacter</taxon>
    </lineage>
</organism>
<dbReference type="AlphaFoldDB" id="A0A840THC8"/>
<comment type="caution">
    <text evidence="4">The sequence shown here is derived from an EMBL/GenBank/DDBJ whole genome shotgun (WGS) entry which is preliminary data.</text>
</comment>
<keyword evidence="1" id="KW-1133">Transmembrane helix</keyword>
<proteinExistence type="predicted"/>
<dbReference type="PANTHER" id="PTHR30273">
    <property type="entry name" value="PERIPLASMIC SIGNAL SENSOR AND SIGMA FACTOR ACTIVATOR FECR-RELATED"/>
    <property type="match status" value="1"/>
</dbReference>
<evidence type="ECO:0000259" key="2">
    <source>
        <dbReference type="Pfam" id="PF04773"/>
    </source>
</evidence>
<feature type="domain" description="Protein FecR C-terminal" evidence="3">
    <location>
        <begin position="261"/>
        <end position="327"/>
    </location>
</feature>
<protein>
    <submittedName>
        <fullName evidence="4">Ferric-dicitrate binding protein FerR (Iron transport regulator)</fullName>
    </submittedName>
</protein>
<dbReference type="Pfam" id="PF04773">
    <property type="entry name" value="FecR"/>
    <property type="match status" value="1"/>
</dbReference>
<keyword evidence="1" id="KW-0472">Membrane</keyword>
<gene>
    <name evidence="4" type="ORF">HNQ92_001682</name>
</gene>
<feature type="domain" description="FecR protein" evidence="2">
    <location>
        <begin position="132"/>
        <end position="218"/>
    </location>
</feature>
<feature type="transmembrane region" description="Helical" evidence="1">
    <location>
        <begin position="98"/>
        <end position="118"/>
    </location>
</feature>
<dbReference type="Gene3D" id="3.55.50.30">
    <property type="match status" value="1"/>
</dbReference>
<evidence type="ECO:0000313" key="5">
    <source>
        <dbReference type="Proteomes" id="UP000557307"/>
    </source>
</evidence>
<evidence type="ECO:0000256" key="1">
    <source>
        <dbReference type="SAM" id="Phobius"/>
    </source>
</evidence>
<dbReference type="InterPro" id="IPR012373">
    <property type="entry name" value="Ferrdict_sens_TM"/>
</dbReference>
<dbReference type="Proteomes" id="UP000557307">
    <property type="component" value="Unassembled WGS sequence"/>
</dbReference>
<keyword evidence="5" id="KW-1185">Reference proteome</keyword>
<dbReference type="PIRSF" id="PIRSF018266">
    <property type="entry name" value="FecR"/>
    <property type="match status" value="1"/>
</dbReference>
<dbReference type="Pfam" id="PF16344">
    <property type="entry name" value="FecR_C"/>
    <property type="match status" value="1"/>
</dbReference>
<dbReference type="EMBL" id="JACHGF010000002">
    <property type="protein sequence ID" value="MBB5283556.1"/>
    <property type="molecule type" value="Genomic_DNA"/>
</dbReference>
<dbReference type="RefSeq" id="WP_184173046.1">
    <property type="nucleotide sequence ID" value="NZ_JACHGF010000002.1"/>
</dbReference>
<dbReference type="Gene3D" id="2.60.120.1440">
    <property type="match status" value="1"/>
</dbReference>
<dbReference type="PANTHER" id="PTHR30273:SF2">
    <property type="entry name" value="PROTEIN FECR"/>
    <property type="match status" value="1"/>
</dbReference>
<evidence type="ECO:0000313" key="4">
    <source>
        <dbReference type="EMBL" id="MBB5283556.1"/>
    </source>
</evidence>